<dbReference type="Proteomes" id="UP000189935">
    <property type="component" value="Chromosome I"/>
</dbReference>
<evidence type="ECO:0000313" key="2">
    <source>
        <dbReference type="EMBL" id="SHL57064.1"/>
    </source>
</evidence>
<proteinExistence type="predicted"/>
<name>A0A1M7BQ19_9BRAD</name>
<sequence>MRMTSCAIAALATLAATGASAQIVNLTGTYRCIQACRAGPVGSPAFITQNGPDLNLVNEAGQPSRAWPDAFAPASRIWADAWNEGAVYSPDGMIIQFDNGTVWQRDLGPPPPPLRVRLRR</sequence>
<reference evidence="2 3" key="1">
    <citation type="submission" date="2016-11" db="EMBL/GenBank/DDBJ databases">
        <authorList>
            <person name="Jaros S."/>
            <person name="Januszkiewicz K."/>
            <person name="Wedrychowicz H."/>
        </authorList>
    </citation>
    <scope>NUCLEOTIDE SEQUENCE [LARGE SCALE GENOMIC DNA]</scope>
    <source>
        <strain evidence="2 3">GAS499</strain>
    </source>
</reference>
<dbReference type="AlphaFoldDB" id="A0A1M7BQ19"/>
<evidence type="ECO:0000256" key="1">
    <source>
        <dbReference type="SAM" id="SignalP"/>
    </source>
</evidence>
<gene>
    <name evidence="2" type="ORF">SAMN05444159_6242</name>
</gene>
<feature type="signal peptide" evidence="1">
    <location>
        <begin position="1"/>
        <end position="21"/>
    </location>
</feature>
<keyword evidence="1" id="KW-0732">Signal</keyword>
<organism evidence="2 3">
    <name type="scientific">Bradyrhizobium lablabi</name>
    <dbReference type="NCBI Taxonomy" id="722472"/>
    <lineage>
        <taxon>Bacteria</taxon>
        <taxon>Pseudomonadati</taxon>
        <taxon>Pseudomonadota</taxon>
        <taxon>Alphaproteobacteria</taxon>
        <taxon>Hyphomicrobiales</taxon>
        <taxon>Nitrobacteraceae</taxon>
        <taxon>Bradyrhizobium</taxon>
    </lineage>
</organism>
<accession>A0A1M7BQ19</accession>
<protein>
    <submittedName>
        <fullName evidence="2">Uncharacterized protein</fullName>
    </submittedName>
</protein>
<dbReference type="EMBL" id="LT670844">
    <property type="protein sequence ID" value="SHL57064.1"/>
    <property type="molecule type" value="Genomic_DNA"/>
</dbReference>
<dbReference type="OrthoDB" id="8250056at2"/>
<feature type="chain" id="PRO_5012025640" evidence="1">
    <location>
        <begin position="22"/>
        <end position="120"/>
    </location>
</feature>
<evidence type="ECO:0000313" key="3">
    <source>
        <dbReference type="Proteomes" id="UP000189935"/>
    </source>
</evidence>